<sequence length="102" mass="11671">MVIMNSTFHNFPEALVDPIAKTKRMLPALPQFYSTGVDDATGSYKVILLNTLCSVVLRKTCQGCIFTYYHSAMDGRNREFHKITRLGGYGHHQPLPYIRRCF</sequence>
<organism evidence="1 2">
    <name type="scientific">Ceratodon purpureus</name>
    <name type="common">Fire moss</name>
    <name type="synonym">Dicranum purpureum</name>
    <dbReference type="NCBI Taxonomy" id="3225"/>
    <lineage>
        <taxon>Eukaryota</taxon>
        <taxon>Viridiplantae</taxon>
        <taxon>Streptophyta</taxon>
        <taxon>Embryophyta</taxon>
        <taxon>Bryophyta</taxon>
        <taxon>Bryophytina</taxon>
        <taxon>Bryopsida</taxon>
        <taxon>Dicranidae</taxon>
        <taxon>Pseudoditrichales</taxon>
        <taxon>Ditrichaceae</taxon>
        <taxon>Ceratodon</taxon>
    </lineage>
</organism>
<protein>
    <submittedName>
        <fullName evidence="1">Uncharacterized protein</fullName>
    </submittedName>
</protein>
<dbReference type="AlphaFoldDB" id="A0A8T0G7U5"/>
<evidence type="ECO:0000313" key="1">
    <source>
        <dbReference type="EMBL" id="KAG0554905.1"/>
    </source>
</evidence>
<accession>A0A8T0G7U5</accession>
<name>A0A8T0G7U5_CERPU</name>
<evidence type="ECO:0000313" key="2">
    <source>
        <dbReference type="Proteomes" id="UP000822688"/>
    </source>
</evidence>
<gene>
    <name evidence="1" type="ORF">KC19_12G129100</name>
</gene>
<comment type="caution">
    <text evidence="1">The sequence shown here is derived from an EMBL/GenBank/DDBJ whole genome shotgun (WGS) entry which is preliminary data.</text>
</comment>
<dbReference type="Proteomes" id="UP000822688">
    <property type="component" value="Chromosome 12"/>
</dbReference>
<proteinExistence type="predicted"/>
<keyword evidence="2" id="KW-1185">Reference proteome</keyword>
<dbReference type="EMBL" id="CM026433">
    <property type="protein sequence ID" value="KAG0554905.1"/>
    <property type="molecule type" value="Genomic_DNA"/>
</dbReference>
<reference evidence="1" key="1">
    <citation type="submission" date="2020-06" db="EMBL/GenBank/DDBJ databases">
        <title>WGS assembly of Ceratodon purpureus strain R40.</title>
        <authorList>
            <person name="Carey S.B."/>
            <person name="Jenkins J."/>
            <person name="Shu S."/>
            <person name="Lovell J.T."/>
            <person name="Sreedasyam A."/>
            <person name="Maumus F."/>
            <person name="Tiley G.P."/>
            <person name="Fernandez-Pozo N."/>
            <person name="Barry K."/>
            <person name="Chen C."/>
            <person name="Wang M."/>
            <person name="Lipzen A."/>
            <person name="Daum C."/>
            <person name="Saski C.A."/>
            <person name="Payton A.C."/>
            <person name="Mcbreen J.C."/>
            <person name="Conrad R.E."/>
            <person name="Kollar L.M."/>
            <person name="Olsson S."/>
            <person name="Huttunen S."/>
            <person name="Landis J.B."/>
            <person name="Wickett N.J."/>
            <person name="Johnson M.G."/>
            <person name="Rensing S.A."/>
            <person name="Grimwood J."/>
            <person name="Schmutz J."/>
            <person name="Mcdaniel S.F."/>
        </authorList>
    </citation>
    <scope>NUCLEOTIDE SEQUENCE</scope>
    <source>
        <strain evidence="1">R40</strain>
    </source>
</reference>